<evidence type="ECO:0008006" key="4">
    <source>
        <dbReference type="Google" id="ProtNLM"/>
    </source>
</evidence>
<dbReference type="Proteomes" id="UP000198846">
    <property type="component" value="Unassembled WGS sequence"/>
</dbReference>
<proteinExistence type="predicted"/>
<organism evidence="2 3">
    <name type="scientific">Bizionia paragorgiae</name>
    <dbReference type="NCBI Taxonomy" id="283786"/>
    <lineage>
        <taxon>Bacteria</taxon>
        <taxon>Pseudomonadati</taxon>
        <taxon>Bacteroidota</taxon>
        <taxon>Flavobacteriia</taxon>
        <taxon>Flavobacteriales</taxon>
        <taxon>Flavobacteriaceae</taxon>
        <taxon>Bizionia</taxon>
    </lineage>
</organism>
<feature type="chain" id="PRO_5011776818" description="Lipoprotein" evidence="1">
    <location>
        <begin position="20"/>
        <end position="177"/>
    </location>
</feature>
<dbReference type="OrthoDB" id="881763at2"/>
<sequence>MKNLLLAFAMLLIVSNCNKNDDDQPTNPIDQLPPATQTGANTFGCLLDGEPFLPGISQNPLDCVYQFVNGGYYFSLQANKRNSENNLIRLGIGTENLEINQGNTYNLSANIDGNASGIYFFNTFLNYTSQDYTGELTITKLDFTNNIVSGTFWYDIEDYNGVVHQIREGRFDMQFTQ</sequence>
<accession>A0A1H4BLQ5</accession>
<dbReference type="EMBL" id="FNQK01000015">
    <property type="protein sequence ID" value="SEA49070.1"/>
    <property type="molecule type" value="Genomic_DNA"/>
</dbReference>
<dbReference type="AlphaFoldDB" id="A0A1H4BLQ5"/>
<name>A0A1H4BLQ5_BIZPA</name>
<dbReference type="RefSeq" id="WP_092135341.1">
    <property type="nucleotide sequence ID" value="NZ_FNQK01000015.1"/>
</dbReference>
<gene>
    <name evidence="2" type="ORF">SAMN04487990_11532</name>
</gene>
<evidence type="ECO:0000313" key="3">
    <source>
        <dbReference type="Proteomes" id="UP000198846"/>
    </source>
</evidence>
<reference evidence="2 3" key="1">
    <citation type="submission" date="2016-10" db="EMBL/GenBank/DDBJ databases">
        <authorList>
            <person name="de Groot N.N."/>
        </authorList>
    </citation>
    <scope>NUCLEOTIDE SEQUENCE [LARGE SCALE GENOMIC DNA]</scope>
    <source>
        <strain evidence="2 3">DSM 23842</strain>
    </source>
</reference>
<feature type="signal peptide" evidence="1">
    <location>
        <begin position="1"/>
        <end position="19"/>
    </location>
</feature>
<protein>
    <recommendedName>
        <fullName evidence="4">Lipoprotein</fullName>
    </recommendedName>
</protein>
<keyword evidence="3" id="KW-1185">Reference proteome</keyword>
<dbReference type="STRING" id="283786.SAMN04487990_11532"/>
<evidence type="ECO:0000313" key="2">
    <source>
        <dbReference type="EMBL" id="SEA49070.1"/>
    </source>
</evidence>
<keyword evidence="1" id="KW-0732">Signal</keyword>
<evidence type="ECO:0000256" key="1">
    <source>
        <dbReference type="SAM" id="SignalP"/>
    </source>
</evidence>